<feature type="region of interest" description="Disordered" evidence="7">
    <location>
        <begin position="60"/>
        <end position="96"/>
    </location>
</feature>
<dbReference type="InterPro" id="IPR018258">
    <property type="entry name" value="Ribosomal_bL21_CS"/>
</dbReference>
<dbReference type="PANTHER" id="PTHR21349:SF0">
    <property type="entry name" value="LARGE RIBOSOMAL SUBUNIT PROTEIN BL21M"/>
    <property type="match status" value="1"/>
</dbReference>
<gene>
    <name evidence="8" type="ORF">TCM_029868</name>
</gene>
<dbReference type="InParanoid" id="A0A061GGH6"/>
<proteinExistence type="inferred from homology"/>
<dbReference type="AlphaFoldDB" id="A0A061GGH6"/>
<dbReference type="Gramene" id="EOY28242">
    <property type="protein sequence ID" value="EOY28242"/>
    <property type="gene ID" value="TCM_029868"/>
</dbReference>
<name>A0A061GGH6_THECC</name>
<dbReference type="InterPro" id="IPR036164">
    <property type="entry name" value="bL21-like_sf"/>
</dbReference>
<evidence type="ECO:0000256" key="5">
    <source>
        <dbReference type="ARBA" id="ARBA00023274"/>
    </source>
</evidence>
<dbReference type="Proteomes" id="UP000026915">
    <property type="component" value="Chromosome 6"/>
</dbReference>
<dbReference type="InterPro" id="IPR028909">
    <property type="entry name" value="bL21-like"/>
</dbReference>
<keyword evidence="2" id="KW-0699">rRNA-binding</keyword>
<dbReference type="NCBIfam" id="TIGR00061">
    <property type="entry name" value="L21"/>
    <property type="match status" value="1"/>
</dbReference>
<dbReference type="PROSITE" id="PS01169">
    <property type="entry name" value="RIBOSOMAL_L21"/>
    <property type="match status" value="1"/>
</dbReference>
<dbReference type="eggNOG" id="KOG1686">
    <property type="taxonomic scope" value="Eukaryota"/>
</dbReference>
<dbReference type="EMBL" id="CM001884">
    <property type="protein sequence ID" value="EOY28242.1"/>
    <property type="molecule type" value="Genomic_DNA"/>
</dbReference>
<dbReference type="PANTHER" id="PTHR21349">
    <property type="entry name" value="50S RIBOSOMAL PROTEIN L21"/>
    <property type="match status" value="1"/>
</dbReference>
<keyword evidence="3" id="KW-0694">RNA-binding</keyword>
<feature type="compositionally biased region" description="Acidic residues" evidence="7">
    <location>
        <begin position="67"/>
        <end position="88"/>
    </location>
</feature>
<dbReference type="GO" id="GO:0003735">
    <property type="term" value="F:structural constituent of ribosome"/>
    <property type="evidence" value="ECO:0000318"/>
    <property type="project" value="GO_Central"/>
</dbReference>
<evidence type="ECO:0000256" key="3">
    <source>
        <dbReference type="ARBA" id="ARBA00022884"/>
    </source>
</evidence>
<accession>A0A061GGH6</accession>
<comment type="similarity">
    <text evidence="1">Belongs to the bacterial ribosomal protein bL21 family.</text>
</comment>
<keyword evidence="9" id="KW-1185">Reference proteome</keyword>
<dbReference type="FunCoup" id="A0A061GGH6">
    <property type="interactions" value="1861"/>
</dbReference>
<evidence type="ECO:0000313" key="9">
    <source>
        <dbReference type="Proteomes" id="UP000026915"/>
    </source>
</evidence>
<dbReference type="STRING" id="3641.A0A061GGH6"/>
<dbReference type="OMA" id="NRRCLHA"/>
<evidence type="ECO:0000256" key="7">
    <source>
        <dbReference type="SAM" id="MobiDB-lite"/>
    </source>
</evidence>
<evidence type="ECO:0000256" key="4">
    <source>
        <dbReference type="ARBA" id="ARBA00022980"/>
    </source>
</evidence>
<dbReference type="GO" id="GO:0005737">
    <property type="term" value="C:cytoplasm"/>
    <property type="evidence" value="ECO:0007669"/>
    <property type="project" value="UniProtKB-ARBA"/>
</dbReference>
<sequence>MAHRRCVQSLARHATALTSLKTTRPLSTLEILTSKLNPVITITNLEPSWCTRWSHSRYFSSSKSDDSENEVEMEEASDGETEEEEAASDLDRDYSPEEKEAEAAAIGYKVLGPLQRSDRVFKDYEPVFAVVQIGSHQFKVSNGDCIFTERLKFCEVNDKLILNKVLLLGSPTQTIIGRPILPDAAVHAVVEEHALDAKVIIFKKKKRKNYRRTKGHRQELTKLRITDIQGIEKPEMKTDGTPLKAAVKKPEEIVAAA</sequence>
<dbReference type="HAMAP" id="MF_01363">
    <property type="entry name" value="Ribosomal_bL21"/>
    <property type="match status" value="1"/>
</dbReference>
<keyword evidence="5" id="KW-0687">Ribonucleoprotein</keyword>
<organism evidence="8 9">
    <name type="scientific">Theobroma cacao</name>
    <name type="common">Cacao</name>
    <name type="synonym">Cocoa</name>
    <dbReference type="NCBI Taxonomy" id="3641"/>
    <lineage>
        <taxon>Eukaryota</taxon>
        <taxon>Viridiplantae</taxon>
        <taxon>Streptophyta</taxon>
        <taxon>Embryophyta</taxon>
        <taxon>Tracheophyta</taxon>
        <taxon>Spermatophyta</taxon>
        <taxon>Magnoliopsida</taxon>
        <taxon>eudicotyledons</taxon>
        <taxon>Gunneridae</taxon>
        <taxon>Pentapetalae</taxon>
        <taxon>rosids</taxon>
        <taxon>malvids</taxon>
        <taxon>Malvales</taxon>
        <taxon>Malvaceae</taxon>
        <taxon>Byttnerioideae</taxon>
        <taxon>Theobroma</taxon>
    </lineage>
</organism>
<dbReference type="HOGENOM" id="CLU_061463_4_0_1"/>
<evidence type="ECO:0000256" key="6">
    <source>
        <dbReference type="ARBA" id="ARBA00044129"/>
    </source>
</evidence>
<evidence type="ECO:0000256" key="1">
    <source>
        <dbReference type="ARBA" id="ARBA00008563"/>
    </source>
</evidence>
<reference evidence="8 9" key="1">
    <citation type="journal article" date="2013" name="Genome Biol.">
        <title>The genome sequence of the most widely cultivated cacao type and its use to identify candidate genes regulating pod color.</title>
        <authorList>
            <person name="Motamayor J.C."/>
            <person name="Mockaitis K."/>
            <person name="Schmutz J."/>
            <person name="Haiminen N."/>
            <person name="Iii D.L."/>
            <person name="Cornejo O."/>
            <person name="Findley S.D."/>
            <person name="Zheng P."/>
            <person name="Utro F."/>
            <person name="Royaert S."/>
            <person name="Saski C."/>
            <person name="Jenkins J."/>
            <person name="Podicheti R."/>
            <person name="Zhao M."/>
            <person name="Scheffler B.E."/>
            <person name="Stack J.C."/>
            <person name="Feltus F.A."/>
            <person name="Mustiga G.M."/>
            <person name="Amores F."/>
            <person name="Phillips W."/>
            <person name="Marelli J.P."/>
            <person name="May G.D."/>
            <person name="Shapiro H."/>
            <person name="Ma J."/>
            <person name="Bustamante C.D."/>
            <person name="Schnell R.J."/>
            <person name="Main D."/>
            <person name="Gilbert D."/>
            <person name="Parida L."/>
            <person name="Kuhn D.N."/>
        </authorList>
    </citation>
    <scope>NUCLEOTIDE SEQUENCE [LARGE SCALE GENOMIC DNA]</scope>
    <source>
        <strain evidence="9">cv. Matina 1-6</strain>
    </source>
</reference>
<dbReference type="GO" id="GO:0019843">
    <property type="term" value="F:rRNA binding"/>
    <property type="evidence" value="ECO:0007669"/>
    <property type="project" value="UniProtKB-KW"/>
</dbReference>
<dbReference type="GO" id="GO:0006412">
    <property type="term" value="P:translation"/>
    <property type="evidence" value="ECO:0007669"/>
    <property type="project" value="InterPro"/>
</dbReference>
<evidence type="ECO:0000256" key="2">
    <source>
        <dbReference type="ARBA" id="ARBA00022730"/>
    </source>
</evidence>
<dbReference type="GO" id="GO:1990904">
    <property type="term" value="C:ribonucleoprotein complex"/>
    <property type="evidence" value="ECO:0007669"/>
    <property type="project" value="UniProtKB-KW"/>
</dbReference>
<dbReference type="Pfam" id="PF00829">
    <property type="entry name" value="Ribosomal_L21p"/>
    <property type="match status" value="1"/>
</dbReference>
<dbReference type="SUPFAM" id="SSF141091">
    <property type="entry name" value="L21p-like"/>
    <property type="match status" value="1"/>
</dbReference>
<keyword evidence="4 8" id="KW-0689">Ribosomal protein</keyword>
<dbReference type="GO" id="GO:0005840">
    <property type="term" value="C:ribosome"/>
    <property type="evidence" value="ECO:0007669"/>
    <property type="project" value="UniProtKB-KW"/>
</dbReference>
<protein>
    <recommendedName>
        <fullName evidence="6">Large ribosomal subunit protein bL21m</fullName>
    </recommendedName>
</protein>
<evidence type="ECO:0000313" key="8">
    <source>
        <dbReference type="EMBL" id="EOY28242.1"/>
    </source>
</evidence>
<dbReference type="InterPro" id="IPR001787">
    <property type="entry name" value="Ribosomal_bL21"/>
</dbReference>